<keyword evidence="3" id="KW-0812">Transmembrane</keyword>
<keyword evidence="5" id="KW-0131">Cell cycle</keyword>
<reference evidence="5 6" key="1">
    <citation type="submission" date="2019-07" db="EMBL/GenBank/DDBJ databases">
        <authorList>
            <person name="Duangmal K."/>
            <person name="Teo W.F.A."/>
        </authorList>
    </citation>
    <scope>NUCLEOTIDE SEQUENCE [LARGE SCALE GENOMIC DNA]</scope>
    <source>
        <strain evidence="5 6">TBRC 6029</strain>
    </source>
</reference>
<dbReference type="InterPro" id="IPR050206">
    <property type="entry name" value="FtsK/SpoIIIE/SftA"/>
</dbReference>
<keyword evidence="3" id="KW-0472">Membrane</keyword>
<dbReference type="EMBL" id="VJWX01000734">
    <property type="protein sequence ID" value="TVT17230.1"/>
    <property type="molecule type" value="Genomic_DNA"/>
</dbReference>
<keyword evidence="1" id="KW-0547">Nucleotide-binding</keyword>
<dbReference type="GO" id="GO:0003677">
    <property type="term" value="F:DNA binding"/>
    <property type="evidence" value="ECO:0007669"/>
    <property type="project" value="InterPro"/>
</dbReference>
<dbReference type="OrthoDB" id="3217500at2"/>
<evidence type="ECO:0000256" key="2">
    <source>
        <dbReference type="ARBA" id="ARBA00022840"/>
    </source>
</evidence>
<feature type="transmembrane region" description="Helical" evidence="3">
    <location>
        <begin position="83"/>
        <end position="103"/>
    </location>
</feature>
<name>A0A557ZZ01_9PSEU</name>
<organism evidence="5 6">
    <name type="scientific">Amycolatopsis rhizosphaerae</name>
    <dbReference type="NCBI Taxonomy" id="2053003"/>
    <lineage>
        <taxon>Bacteria</taxon>
        <taxon>Bacillati</taxon>
        <taxon>Actinomycetota</taxon>
        <taxon>Actinomycetes</taxon>
        <taxon>Pseudonocardiales</taxon>
        <taxon>Pseudonocardiaceae</taxon>
        <taxon>Amycolatopsis</taxon>
    </lineage>
</organism>
<evidence type="ECO:0000256" key="3">
    <source>
        <dbReference type="SAM" id="Phobius"/>
    </source>
</evidence>
<dbReference type="RefSeq" id="WP_144593340.1">
    <property type="nucleotide sequence ID" value="NZ_VJWX01000734.1"/>
</dbReference>
<reference evidence="5 6" key="2">
    <citation type="submission" date="2019-08" db="EMBL/GenBank/DDBJ databases">
        <title>Amycolatopsis acidicola sp. nov., isolated from peat swamp forest soil.</title>
        <authorList>
            <person name="Srisuk N."/>
        </authorList>
    </citation>
    <scope>NUCLEOTIDE SEQUENCE [LARGE SCALE GENOMIC DNA]</scope>
    <source>
        <strain evidence="5 6">TBRC 6029</strain>
    </source>
</reference>
<dbReference type="InterPro" id="IPR002543">
    <property type="entry name" value="FtsK_dom"/>
</dbReference>
<proteinExistence type="predicted"/>
<keyword evidence="3" id="KW-1133">Transmembrane helix</keyword>
<feature type="transmembrane region" description="Helical" evidence="3">
    <location>
        <begin position="30"/>
        <end position="51"/>
    </location>
</feature>
<dbReference type="GO" id="GO:0051301">
    <property type="term" value="P:cell division"/>
    <property type="evidence" value="ECO:0007669"/>
    <property type="project" value="UniProtKB-KW"/>
</dbReference>
<dbReference type="InterPro" id="IPR027417">
    <property type="entry name" value="P-loop_NTPase"/>
</dbReference>
<dbReference type="Proteomes" id="UP000320011">
    <property type="component" value="Unassembled WGS sequence"/>
</dbReference>
<evidence type="ECO:0000313" key="5">
    <source>
        <dbReference type="EMBL" id="TVT17230.1"/>
    </source>
</evidence>
<keyword evidence="5" id="KW-0132">Cell division</keyword>
<dbReference type="AlphaFoldDB" id="A0A557ZZ01"/>
<dbReference type="Pfam" id="PF01580">
    <property type="entry name" value="FtsK_SpoIIIE"/>
    <property type="match status" value="1"/>
</dbReference>
<evidence type="ECO:0000259" key="4">
    <source>
        <dbReference type="Pfam" id="PF01580"/>
    </source>
</evidence>
<keyword evidence="6" id="KW-1185">Reference proteome</keyword>
<evidence type="ECO:0000313" key="6">
    <source>
        <dbReference type="Proteomes" id="UP000320011"/>
    </source>
</evidence>
<gene>
    <name evidence="5" type="ORF">FNH05_36195</name>
</gene>
<sequence length="516" mass="56734">MDAHTFGILFVGSLALALVVWVLHKLGKALASIAETLAAAAVVFFALWWLLKGLGWVVRQIVTHPRTSLTLLGVAAWCRWLDWPSLVITLGVLAAGLVTWRWAHLVSFDHWAGRFLRSWWFRWAVYAPKLPAWLHACGLSIKDDTIPVDITVSLVGRKKITRDRKAPGVRVPKVKGVRSGASWDEVRVQLVPGQKPEDFDEAARALAVARKVARCQVRETAPNVVSIDFQRRDLLARPVTCPEVDEAAVDVRRVWAGRTEYGQDWHVPLHGSGSHTLTAGASGAGKNSVMWCPLVSIAPAIRDGLVRVSGIDPKGMELAYGRGIFHRYAVTGKDTLALLDDLVGAMDERKAEFAGRVRTVPISTEHPLELVEFDEIGALTKYTDRKTREAIIEKVALLTTQGRALGFTVRGYVQEPTKDTVPVRELFPRRICLRVTAKSHVGMVLGDQAYERGAWANRISEAEAGVGYVWGEGLREPLRVRAGWVPDQTVKALEAFVTGGAVVPMPRPFVEGSAAA</sequence>
<dbReference type="SUPFAM" id="SSF52540">
    <property type="entry name" value="P-loop containing nucleoside triphosphate hydrolases"/>
    <property type="match status" value="1"/>
</dbReference>
<evidence type="ECO:0000256" key="1">
    <source>
        <dbReference type="ARBA" id="ARBA00022741"/>
    </source>
</evidence>
<comment type="caution">
    <text evidence="5">The sequence shown here is derived from an EMBL/GenBank/DDBJ whole genome shotgun (WGS) entry which is preliminary data.</text>
</comment>
<dbReference type="Gene3D" id="3.40.50.300">
    <property type="entry name" value="P-loop containing nucleotide triphosphate hydrolases"/>
    <property type="match status" value="1"/>
</dbReference>
<protein>
    <submittedName>
        <fullName evidence="5">Cell division protein FtsK</fullName>
    </submittedName>
</protein>
<keyword evidence="2" id="KW-0067">ATP-binding</keyword>
<accession>A0A557ZZ01</accession>
<dbReference type="PANTHER" id="PTHR22683:SF41">
    <property type="entry name" value="DNA TRANSLOCASE FTSK"/>
    <property type="match status" value="1"/>
</dbReference>
<feature type="domain" description="FtsK" evidence="4">
    <location>
        <begin position="244"/>
        <end position="354"/>
    </location>
</feature>
<dbReference type="GO" id="GO:0005524">
    <property type="term" value="F:ATP binding"/>
    <property type="evidence" value="ECO:0007669"/>
    <property type="project" value="UniProtKB-KW"/>
</dbReference>
<feature type="transmembrane region" description="Helical" evidence="3">
    <location>
        <begin position="6"/>
        <end position="23"/>
    </location>
</feature>
<dbReference type="PANTHER" id="PTHR22683">
    <property type="entry name" value="SPORULATION PROTEIN RELATED"/>
    <property type="match status" value="1"/>
</dbReference>